<reference evidence="6 7" key="1">
    <citation type="journal article" date="2024" name="Front Chem Biol">
        <title>Unveiling the potential of Daldinia eschscholtzii MFLUCC 19-0629 through bioactivity and bioinformatics studies for enhanced sustainable agriculture production.</title>
        <authorList>
            <person name="Brooks S."/>
            <person name="Weaver J.A."/>
            <person name="Klomchit A."/>
            <person name="Alharthi S.A."/>
            <person name="Onlamun T."/>
            <person name="Nurani R."/>
            <person name="Vong T.K."/>
            <person name="Alberti F."/>
            <person name="Greco C."/>
        </authorList>
    </citation>
    <scope>NUCLEOTIDE SEQUENCE [LARGE SCALE GENOMIC DNA]</scope>
    <source>
        <strain evidence="6">MFLUCC 19-0629</strain>
    </source>
</reference>
<evidence type="ECO:0000256" key="2">
    <source>
        <dbReference type="ARBA" id="ARBA00022723"/>
    </source>
</evidence>
<dbReference type="Gene3D" id="2.30.40.10">
    <property type="entry name" value="Urease, subunit C, domain 1"/>
    <property type="match status" value="1"/>
</dbReference>
<dbReference type="Proteomes" id="UP001369815">
    <property type="component" value="Unassembled WGS sequence"/>
</dbReference>
<evidence type="ECO:0000259" key="5">
    <source>
        <dbReference type="Pfam" id="PF01979"/>
    </source>
</evidence>
<dbReference type="InterPro" id="IPR051607">
    <property type="entry name" value="Metallo-dep_hydrolases"/>
</dbReference>
<comment type="cofactor">
    <cofactor evidence="1">
        <name>Zn(2+)</name>
        <dbReference type="ChEBI" id="CHEBI:29105"/>
    </cofactor>
</comment>
<organism evidence="6 7">
    <name type="scientific">Daldinia eschscholtzii</name>
    <dbReference type="NCBI Taxonomy" id="292717"/>
    <lineage>
        <taxon>Eukaryota</taxon>
        <taxon>Fungi</taxon>
        <taxon>Dikarya</taxon>
        <taxon>Ascomycota</taxon>
        <taxon>Pezizomycotina</taxon>
        <taxon>Sordariomycetes</taxon>
        <taxon>Xylariomycetidae</taxon>
        <taxon>Xylariales</taxon>
        <taxon>Hypoxylaceae</taxon>
        <taxon>Daldinia</taxon>
    </lineage>
</organism>
<dbReference type="InterPro" id="IPR006680">
    <property type="entry name" value="Amidohydro-rel"/>
</dbReference>
<feature type="domain" description="Amidohydrolase-related" evidence="5">
    <location>
        <begin position="66"/>
        <end position="417"/>
    </location>
</feature>
<dbReference type="SUPFAM" id="SSF51338">
    <property type="entry name" value="Composite domain of metallo-dependent hydrolases"/>
    <property type="match status" value="2"/>
</dbReference>
<gene>
    <name evidence="6" type="ORF">Daesc_002385</name>
</gene>
<name>A0AAX6MWR0_9PEZI</name>
<dbReference type="AlphaFoldDB" id="A0AAX6MWR0"/>
<dbReference type="GO" id="GO:0046872">
    <property type="term" value="F:metal ion binding"/>
    <property type="evidence" value="ECO:0007669"/>
    <property type="project" value="UniProtKB-KW"/>
</dbReference>
<evidence type="ECO:0000256" key="1">
    <source>
        <dbReference type="ARBA" id="ARBA00001947"/>
    </source>
</evidence>
<protein>
    <recommendedName>
        <fullName evidence="5">Amidohydrolase-related domain-containing protein</fullName>
    </recommendedName>
</protein>
<keyword evidence="2" id="KW-0479">Metal-binding</keyword>
<comment type="caution">
    <text evidence="6">The sequence shown here is derived from an EMBL/GenBank/DDBJ whole genome shotgun (WGS) entry which is preliminary data.</text>
</comment>
<dbReference type="PANTHER" id="PTHR11271">
    <property type="entry name" value="GUANINE DEAMINASE"/>
    <property type="match status" value="1"/>
</dbReference>
<dbReference type="EMBL" id="JBANMG010000002">
    <property type="protein sequence ID" value="KAK6957100.1"/>
    <property type="molecule type" value="Genomic_DNA"/>
</dbReference>
<dbReference type="GO" id="GO:0005829">
    <property type="term" value="C:cytosol"/>
    <property type="evidence" value="ECO:0007669"/>
    <property type="project" value="TreeGrafter"/>
</dbReference>
<dbReference type="GO" id="GO:0019239">
    <property type="term" value="F:deaminase activity"/>
    <property type="evidence" value="ECO:0007669"/>
    <property type="project" value="TreeGrafter"/>
</dbReference>
<accession>A0AAX6MWR0</accession>
<dbReference type="Gene3D" id="3.20.20.140">
    <property type="entry name" value="Metal-dependent hydrolases"/>
    <property type="match status" value="1"/>
</dbReference>
<dbReference type="Pfam" id="PF01979">
    <property type="entry name" value="Amidohydro_1"/>
    <property type="match status" value="1"/>
</dbReference>
<evidence type="ECO:0000313" key="6">
    <source>
        <dbReference type="EMBL" id="KAK6957100.1"/>
    </source>
</evidence>
<evidence type="ECO:0000256" key="4">
    <source>
        <dbReference type="ARBA" id="ARBA00022833"/>
    </source>
</evidence>
<sequence>MSASSSDSILLSGGTIIAFNEETESLEVVRKGSLLISGDRIAGIYDVARPDNLPSGTEIVDCTDKIISPGFVDTHRHGWQTALKTLLPNTTLPDYLGRYAGVAPSLIYSADDIYLGQLIGLLEGLNAGVTTSLDHAHHIWSKERANAGFQASVDSGARVYWCYAFSNYGDDSLTDQIANFKELVKSNQTSDLTTVGAAYDDWAMSPPDDIKAVTSVIKDLKIPVLTTHYVGGPWSLNNSPELFKRLGLLDTEMAVVFSHATDITPTEANILRSTNQFISITPESEMHYGHSHRTAHLIQEQGSLGVDTFTTFSSDLITQARIWLQRTRSRLFDQVLEGWKLPKNNPMSVNQAFLMATRQGGLALRRPDLGVIRVGAKADLVVFNGRSPGMLGWLDPVAAVILHANVGDIDHVIVDGKFRKRDGKLTYENYDAVVDRFLVSIERLQKAALETPAPVLEGRLWGGCEFGCATEEVKVTRGSGTGYGKQFIEK</sequence>
<keyword evidence="7" id="KW-1185">Reference proteome</keyword>
<keyword evidence="4" id="KW-0862">Zinc</keyword>
<dbReference type="PANTHER" id="PTHR11271:SF37">
    <property type="entry name" value="FAMILY PROTEIN, PUTATIVE (AFU_ORTHOLOGUE AFUA_4G00460)-RELATED"/>
    <property type="match status" value="1"/>
</dbReference>
<proteinExistence type="predicted"/>
<keyword evidence="3" id="KW-0378">Hydrolase</keyword>
<evidence type="ECO:0000256" key="3">
    <source>
        <dbReference type="ARBA" id="ARBA00022801"/>
    </source>
</evidence>
<dbReference type="InterPro" id="IPR011059">
    <property type="entry name" value="Metal-dep_hydrolase_composite"/>
</dbReference>
<dbReference type="InterPro" id="IPR032466">
    <property type="entry name" value="Metal_Hydrolase"/>
</dbReference>
<dbReference type="SUPFAM" id="SSF51556">
    <property type="entry name" value="Metallo-dependent hydrolases"/>
    <property type="match status" value="1"/>
</dbReference>
<evidence type="ECO:0000313" key="7">
    <source>
        <dbReference type="Proteomes" id="UP001369815"/>
    </source>
</evidence>